<dbReference type="PANTHER" id="PTHR11527">
    <property type="entry name" value="HEAT-SHOCK PROTEIN 20 FAMILY MEMBER"/>
    <property type="match status" value="1"/>
</dbReference>
<evidence type="ECO:0000256" key="3">
    <source>
        <dbReference type="RuleBase" id="RU003616"/>
    </source>
</evidence>
<dbReference type="GO" id="GO:0051082">
    <property type="term" value="F:unfolded protein binding"/>
    <property type="evidence" value="ECO:0000318"/>
    <property type="project" value="GO_Central"/>
</dbReference>
<dbReference type="GO" id="GO:0006457">
    <property type="term" value="P:protein folding"/>
    <property type="evidence" value="ECO:0000318"/>
    <property type="project" value="GO_Central"/>
</dbReference>
<dbReference type="STRING" id="88036.D8T0I3"/>
<evidence type="ECO:0000313" key="7">
    <source>
        <dbReference type="Proteomes" id="UP000001514"/>
    </source>
</evidence>
<dbReference type="Gramene" id="EFJ09910">
    <property type="protein sequence ID" value="EFJ09910"/>
    <property type="gene ID" value="SELMODRAFT_427722"/>
</dbReference>
<evidence type="ECO:0000256" key="4">
    <source>
        <dbReference type="SAM" id="SignalP"/>
    </source>
</evidence>
<reference evidence="6 7" key="1">
    <citation type="journal article" date="2011" name="Science">
        <title>The Selaginella genome identifies genetic changes associated with the evolution of vascular plants.</title>
        <authorList>
            <person name="Banks J.A."/>
            <person name="Nishiyama T."/>
            <person name="Hasebe M."/>
            <person name="Bowman J.L."/>
            <person name="Gribskov M."/>
            <person name="dePamphilis C."/>
            <person name="Albert V.A."/>
            <person name="Aono N."/>
            <person name="Aoyama T."/>
            <person name="Ambrose B.A."/>
            <person name="Ashton N.W."/>
            <person name="Axtell M.J."/>
            <person name="Barker E."/>
            <person name="Barker M.S."/>
            <person name="Bennetzen J.L."/>
            <person name="Bonawitz N.D."/>
            <person name="Chapple C."/>
            <person name="Cheng C."/>
            <person name="Correa L.G."/>
            <person name="Dacre M."/>
            <person name="DeBarry J."/>
            <person name="Dreyer I."/>
            <person name="Elias M."/>
            <person name="Engstrom E.M."/>
            <person name="Estelle M."/>
            <person name="Feng L."/>
            <person name="Finet C."/>
            <person name="Floyd S.K."/>
            <person name="Frommer W.B."/>
            <person name="Fujita T."/>
            <person name="Gramzow L."/>
            <person name="Gutensohn M."/>
            <person name="Harholt J."/>
            <person name="Hattori M."/>
            <person name="Heyl A."/>
            <person name="Hirai T."/>
            <person name="Hiwatashi Y."/>
            <person name="Ishikawa M."/>
            <person name="Iwata M."/>
            <person name="Karol K.G."/>
            <person name="Koehler B."/>
            <person name="Kolukisaoglu U."/>
            <person name="Kubo M."/>
            <person name="Kurata T."/>
            <person name="Lalonde S."/>
            <person name="Li K."/>
            <person name="Li Y."/>
            <person name="Litt A."/>
            <person name="Lyons E."/>
            <person name="Manning G."/>
            <person name="Maruyama T."/>
            <person name="Michael T.P."/>
            <person name="Mikami K."/>
            <person name="Miyazaki S."/>
            <person name="Morinaga S."/>
            <person name="Murata T."/>
            <person name="Mueller-Roeber B."/>
            <person name="Nelson D.R."/>
            <person name="Obara M."/>
            <person name="Oguri Y."/>
            <person name="Olmstead R.G."/>
            <person name="Onodera N."/>
            <person name="Petersen B.L."/>
            <person name="Pils B."/>
            <person name="Prigge M."/>
            <person name="Rensing S.A."/>
            <person name="Riano-Pachon D.M."/>
            <person name="Roberts A.W."/>
            <person name="Sato Y."/>
            <person name="Scheller H.V."/>
            <person name="Schulz B."/>
            <person name="Schulz C."/>
            <person name="Shakirov E.V."/>
            <person name="Shibagaki N."/>
            <person name="Shinohara N."/>
            <person name="Shippen D.E."/>
            <person name="Soerensen I."/>
            <person name="Sotooka R."/>
            <person name="Sugimoto N."/>
            <person name="Sugita M."/>
            <person name="Sumikawa N."/>
            <person name="Tanurdzic M."/>
            <person name="Theissen G."/>
            <person name="Ulvskov P."/>
            <person name="Wakazuki S."/>
            <person name="Weng J.K."/>
            <person name="Willats W.W."/>
            <person name="Wipf D."/>
            <person name="Wolf P.G."/>
            <person name="Yang L."/>
            <person name="Zimmer A.D."/>
            <person name="Zhu Q."/>
            <person name="Mitros T."/>
            <person name="Hellsten U."/>
            <person name="Loque D."/>
            <person name="Otillar R."/>
            <person name="Salamov A."/>
            <person name="Schmutz J."/>
            <person name="Shapiro H."/>
            <person name="Lindquist E."/>
            <person name="Lucas S."/>
            <person name="Rokhsar D."/>
            <person name="Grigoriev I.V."/>
        </authorList>
    </citation>
    <scope>NUCLEOTIDE SEQUENCE [LARGE SCALE GENOMIC DNA]</scope>
</reference>
<name>D8T0I3_SELML</name>
<dbReference type="GO" id="GO:0051259">
    <property type="term" value="P:protein complex oligomerization"/>
    <property type="evidence" value="ECO:0000318"/>
    <property type="project" value="GO_Central"/>
</dbReference>
<keyword evidence="1" id="KW-0346">Stress response</keyword>
<dbReference type="InterPro" id="IPR031107">
    <property type="entry name" value="Small_HSP"/>
</dbReference>
<evidence type="ECO:0000313" key="6">
    <source>
        <dbReference type="EMBL" id="EFJ09910.1"/>
    </source>
</evidence>
<accession>D8T0I3</accession>
<protein>
    <recommendedName>
        <fullName evidence="5">SHSP domain-containing protein</fullName>
    </recommendedName>
</protein>
<dbReference type="Proteomes" id="UP000001514">
    <property type="component" value="Unassembled WGS sequence"/>
</dbReference>
<keyword evidence="4" id="KW-0732">Signal</keyword>
<evidence type="ECO:0000256" key="1">
    <source>
        <dbReference type="ARBA" id="ARBA00023016"/>
    </source>
</evidence>
<dbReference type="GO" id="GO:0009408">
    <property type="term" value="P:response to heat"/>
    <property type="evidence" value="ECO:0000318"/>
    <property type="project" value="GO_Central"/>
</dbReference>
<dbReference type="PROSITE" id="PS51257">
    <property type="entry name" value="PROKAR_LIPOPROTEIN"/>
    <property type="match status" value="1"/>
</dbReference>
<dbReference type="KEGG" id="smo:SELMODRAFT_427722"/>
<dbReference type="SUPFAM" id="SSF49764">
    <property type="entry name" value="HSP20-like chaperones"/>
    <property type="match status" value="2"/>
</dbReference>
<sequence length="375" mass="41038">MGKAMAMLLVLLQVLAVMAQACGGADRSSDRCSLKVARGCGTAGHTSVRAQDAFITPMCYVADTVVTAALTDVWRLPHAYVILVEMPGVRGSDVKVEVLPWASQQSILSIAGVAREEHGRGRWRDDRGALTKLFARKFVLPQHVDAGRISHQLDDGLLRVTVPLVVGFGFDEQEAESEERTVLPAVGAVRSSGYCTTNMAEELIQPEALGGYRAACGGDSQVITIPPFLDMWNRPDSYVIVVEMPGVRPGAVNVEITQSKRDLWDLLFGPRARDGKGSSIVSVTGVTQDEDEGQARRLERGGANTKEFALRLSFPPKYPVGANATYHVSDGLVKVTLPKAVPSLWESTLDRCSQFLRCDVYYYYNRDKPWSCILY</sequence>
<feature type="signal peptide" evidence="4">
    <location>
        <begin position="1"/>
        <end position="19"/>
    </location>
</feature>
<dbReference type="GO" id="GO:0042542">
    <property type="term" value="P:response to hydrogen peroxide"/>
    <property type="evidence" value="ECO:0000318"/>
    <property type="project" value="GO_Central"/>
</dbReference>
<keyword evidence="7" id="KW-1185">Reference proteome</keyword>
<feature type="domain" description="SHSP" evidence="5">
    <location>
        <begin position="219"/>
        <end position="354"/>
    </location>
</feature>
<feature type="chain" id="PRO_5003123198" description="SHSP domain-containing protein" evidence="4">
    <location>
        <begin position="20"/>
        <end position="375"/>
    </location>
</feature>
<dbReference type="GO" id="GO:0009651">
    <property type="term" value="P:response to salt stress"/>
    <property type="evidence" value="ECO:0000318"/>
    <property type="project" value="GO_Central"/>
</dbReference>
<dbReference type="Pfam" id="PF00011">
    <property type="entry name" value="HSP20"/>
    <property type="match status" value="1"/>
</dbReference>
<dbReference type="InterPro" id="IPR008978">
    <property type="entry name" value="HSP20-like_chaperone"/>
</dbReference>
<gene>
    <name evidence="6" type="ORF">SELMODRAFT_427722</name>
</gene>
<dbReference type="EMBL" id="GL377658">
    <property type="protein sequence ID" value="EFJ09910.1"/>
    <property type="molecule type" value="Genomic_DNA"/>
</dbReference>
<feature type="domain" description="SHSP" evidence="5">
    <location>
        <begin position="61"/>
        <end position="180"/>
    </location>
</feature>
<evidence type="ECO:0000259" key="5">
    <source>
        <dbReference type="PROSITE" id="PS01031"/>
    </source>
</evidence>
<dbReference type="InParanoid" id="D8T0I3"/>
<dbReference type="AlphaFoldDB" id="D8T0I3"/>
<dbReference type="CDD" id="cd06464">
    <property type="entry name" value="ACD_sHsps-like"/>
    <property type="match status" value="2"/>
</dbReference>
<dbReference type="PROSITE" id="PS01031">
    <property type="entry name" value="SHSP"/>
    <property type="match status" value="2"/>
</dbReference>
<dbReference type="InterPro" id="IPR002068">
    <property type="entry name" value="A-crystallin/Hsp20_dom"/>
</dbReference>
<dbReference type="Gene3D" id="2.60.40.790">
    <property type="match status" value="2"/>
</dbReference>
<comment type="similarity">
    <text evidence="2 3">Belongs to the small heat shock protein (HSP20) family.</text>
</comment>
<dbReference type="HOGENOM" id="CLU_853649_0_0_1"/>
<proteinExistence type="inferred from homology"/>
<organism evidence="7">
    <name type="scientific">Selaginella moellendorffii</name>
    <name type="common">Spikemoss</name>
    <dbReference type="NCBI Taxonomy" id="88036"/>
    <lineage>
        <taxon>Eukaryota</taxon>
        <taxon>Viridiplantae</taxon>
        <taxon>Streptophyta</taxon>
        <taxon>Embryophyta</taxon>
        <taxon>Tracheophyta</taxon>
        <taxon>Lycopodiopsida</taxon>
        <taxon>Selaginellales</taxon>
        <taxon>Selaginellaceae</taxon>
        <taxon>Selaginella</taxon>
    </lineage>
</organism>
<evidence type="ECO:0000256" key="2">
    <source>
        <dbReference type="PROSITE-ProRule" id="PRU00285"/>
    </source>
</evidence>